<dbReference type="Gene3D" id="3.80.10.10">
    <property type="entry name" value="Ribonuclease Inhibitor"/>
    <property type="match status" value="1"/>
</dbReference>
<reference evidence="3 4" key="1">
    <citation type="journal article" date="2013" name="BMC Genomics">
        <title>The miniature genome of a carnivorous plant Genlisea aurea contains a low number of genes and short non-coding sequences.</title>
        <authorList>
            <person name="Leushkin E.V."/>
            <person name="Sutormin R.A."/>
            <person name="Nabieva E.R."/>
            <person name="Penin A.A."/>
            <person name="Kondrashov A.S."/>
            <person name="Logacheva M.D."/>
        </authorList>
    </citation>
    <scope>NUCLEOTIDE SEQUENCE [LARGE SCALE GENOMIC DNA]</scope>
</reference>
<dbReference type="InterPro" id="IPR032675">
    <property type="entry name" value="LRR_dom_sf"/>
</dbReference>
<dbReference type="AlphaFoldDB" id="S8CVN6"/>
<feature type="domain" description="F-box" evidence="2">
    <location>
        <begin position="94"/>
        <end position="134"/>
    </location>
</feature>
<evidence type="ECO:0000313" key="4">
    <source>
        <dbReference type="Proteomes" id="UP000015453"/>
    </source>
</evidence>
<accession>S8CVN6</accession>
<feature type="compositionally biased region" description="Low complexity" evidence="1">
    <location>
        <begin position="454"/>
        <end position="482"/>
    </location>
</feature>
<name>S8CVN6_9LAMI</name>
<protein>
    <recommendedName>
        <fullName evidence="2">F-box domain-containing protein</fullName>
    </recommendedName>
</protein>
<sequence length="482" mass="53368">KAKMKRTCCSYLTENNRIQNANSLDVLLESFLDFSDSSEVAFDLAFDRIIESRICDAEKDDVIERVIRLGSALTEVAKRSARRRASMHNASSWALPADLTIKIFSILDTQSVCYAAATCSFFHKCAADPLCYSNIELVSSVPKFNNLIVSTMVQRAGKALRSLKLGFLPYAHLRQTSSQLLVYHRNRSSHSSGFSLNEIRPRPGKDSCILSRSCLTPLASIDGCDPGALLRRLHLYNIERIDNIALDAALSACPSLLDLEIVGLHVELRQTLESVSSCCPLLERLFFDSSKTGRDDTLKLPACHDLVKNCPNMCSLALRGFKLPDLKLRVLIKGFHKLKYIDFSTSYSISGDFLKNLGGSAGGSLLEVMILRDCIHLREAEVSRLLSSILGGRFKHLRRLDVSNREGLASDNDWYRRIYSPSFTSLAEVLEERPNLQVVAEFPADEGSFTEDLTVSSSSETSSGSITASSMSLESSYSSDQS</sequence>
<dbReference type="EMBL" id="AUSU01001252">
    <property type="protein sequence ID" value="EPS71454.1"/>
    <property type="molecule type" value="Genomic_DNA"/>
</dbReference>
<dbReference type="InterPro" id="IPR001810">
    <property type="entry name" value="F-box_dom"/>
</dbReference>
<evidence type="ECO:0000313" key="3">
    <source>
        <dbReference type="EMBL" id="EPS71454.1"/>
    </source>
</evidence>
<feature type="non-terminal residue" evidence="3">
    <location>
        <position position="1"/>
    </location>
</feature>
<dbReference type="SUPFAM" id="SSF52047">
    <property type="entry name" value="RNI-like"/>
    <property type="match status" value="1"/>
</dbReference>
<evidence type="ECO:0000259" key="2">
    <source>
        <dbReference type="Pfam" id="PF12937"/>
    </source>
</evidence>
<gene>
    <name evidence="3" type="ORF">M569_03302</name>
</gene>
<keyword evidence="4" id="KW-1185">Reference proteome</keyword>
<dbReference type="OrthoDB" id="10257471at2759"/>
<dbReference type="PANTHER" id="PTHR38926:SF2">
    <property type="entry name" value="F-BOX_LRR-REPEAT PROTEIN 21-RELATED"/>
    <property type="match status" value="1"/>
</dbReference>
<proteinExistence type="predicted"/>
<dbReference type="Gene3D" id="1.20.1280.50">
    <property type="match status" value="1"/>
</dbReference>
<dbReference type="Proteomes" id="UP000015453">
    <property type="component" value="Unassembled WGS sequence"/>
</dbReference>
<organism evidence="3 4">
    <name type="scientific">Genlisea aurea</name>
    <dbReference type="NCBI Taxonomy" id="192259"/>
    <lineage>
        <taxon>Eukaryota</taxon>
        <taxon>Viridiplantae</taxon>
        <taxon>Streptophyta</taxon>
        <taxon>Embryophyta</taxon>
        <taxon>Tracheophyta</taxon>
        <taxon>Spermatophyta</taxon>
        <taxon>Magnoliopsida</taxon>
        <taxon>eudicotyledons</taxon>
        <taxon>Gunneridae</taxon>
        <taxon>Pentapetalae</taxon>
        <taxon>asterids</taxon>
        <taxon>lamiids</taxon>
        <taxon>Lamiales</taxon>
        <taxon>Lentibulariaceae</taxon>
        <taxon>Genlisea</taxon>
    </lineage>
</organism>
<evidence type="ECO:0000256" key="1">
    <source>
        <dbReference type="SAM" id="MobiDB-lite"/>
    </source>
</evidence>
<dbReference type="SUPFAM" id="SSF81383">
    <property type="entry name" value="F-box domain"/>
    <property type="match status" value="1"/>
</dbReference>
<dbReference type="PANTHER" id="PTHR38926">
    <property type="entry name" value="F-BOX DOMAIN CONTAINING PROTEIN, EXPRESSED"/>
    <property type="match status" value="1"/>
</dbReference>
<dbReference type="InterPro" id="IPR036047">
    <property type="entry name" value="F-box-like_dom_sf"/>
</dbReference>
<feature type="region of interest" description="Disordered" evidence="1">
    <location>
        <begin position="450"/>
        <end position="482"/>
    </location>
</feature>
<dbReference type="Pfam" id="PF12937">
    <property type="entry name" value="F-box-like"/>
    <property type="match status" value="1"/>
</dbReference>
<feature type="non-terminal residue" evidence="3">
    <location>
        <position position="482"/>
    </location>
</feature>
<comment type="caution">
    <text evidence="3">The sequence shown here is derived from an EMBL/GenBank/DDBJ whole genome shotgun (WGS) entry which is preliminary data.</text>
</comment>